<sequence length="289" mass="33191">MRKREGTAGYLFFLPGFMFFSLFILYPLIRNFIYSFYDFRLTDINHPVFTGVTNYKHVLYDSMFWISLRNILVYGLISVPGQMIFGFLVAYALHQNRFGIKLFRVVYFLPVITSWVVASLIFKFVFMDQGFLNYVITDVLHVTGETISWLSEPGKAMFVIGSLGIWKGVGWVMVIYLAALQGVPKDLYEAAALDGASTWEKIRYVTLPSIRNTTFFIQMMLIIGAFNVFTSIYLITDGGPLHQTEVMLTWMYEKAFTEYDLGYASALSYVFAVIIAGLTAIQFRLNRQN</sequence>
<evidence type="ECO:0000256" key="1">
    <source>
        <dbReference type="ARBA" id="ARBA00004651"/>
    </source>
</evidence>
<feature type="domain" description="ABC transmembrane type-1" evidence="8">
    <location>
        <begin position="68"/>
        <end position="282"/>
    </location>
</feature>
<dbReference type="CDD" id="cd06261">
    <property type="entry name" value="TM_PBP2"/>
    <property type="match status" value="1"/>
</dbReference>
<keyword evidence="4 7" id="KW-0812">Transmembrane</keyword>
<evidence type="ECO:0000256" key="7">
    <source>
        <dbReference type="RuleBase" id="RU363032"/>
    </source>
</evidence>
<feature type="transmembrane region" description="Helical" evidence="7">
    <location>
        <begin position="105"/>
        <end position="126"/>
    </location>
</feature>
<keyword evidence="5 7" id="KW-1133">Transmembrane helix</keyword>
<name>A0A089N7G8_9BACL</name>
<feature type="transmembrane region" description="Helical" evidence="7">
    <location>
        <begin position="261"/>
        <end position="281"/>
    </location>
</feature>
<dbReference type="HOGENOM" id="CLU_016047_0_0_9"/>
<evidence type="ECO:0000313" key="10">
    <source>
        <dbReference type="Proteomes" id="UP000029507"/>
    </source>
</evidence>
<dbReference type="STRING" id="169760.PSTEL_18150"/>
<keyword evidence="10" id="KW-1185">Reference proteome</keyword>
<evidence type="ECO:0000256" key="6">
    <source>
        <dbReference type="ARBA" id="ARBA00023136"/>
    </source>
</evidence>
<accession>A0A089N7G8</accession>
<comment type="similarity">
    <text evidence="7">Belongs to the binding-protein-dependent transport system permease family.</text>
</comment>
<protein>
    <recommendedName>
        <fullName evidence="8">ABC transmembrane type-1 domain-containing protein</fullName>
    </recommendedName>
</protein>
<evidence type="ECO:0000256" key="4">
    <source>
        <dbReference type="ARBA" id="ARBA00022692"/>
    </source>
</evidence>
<dbReference type="InterPro" id="IPR035906">
    <property type="entry name" value="MetI-like_sf"/>
</dbReference>
<dbReference type="Gene3D" id="1.10.3720.10">
    <property type="entry name" value="MetI-like"/>
    <property type="match status" value="1"/>
</dbReference>
<evidence type="ECO:0000313" key="9">
    <source>
        <dbReference type="EMBL" id="AIQ64744.1"/>
    </source>
</evidence>
<dbReference type="Proteomes" id="UP000029507">
    <property type="component" value="Chromosome"/>
</dbReference>
<keyword evidence="3" id="KW-1003">Cell membrane</keyword>
<dbReference type="RefSeq" id="WP_038697251.1">
    <property type="nucleotide sequence ID" value="NZ_CP009286.1"/>
</dbReference>
<keyword evidence="6 7" id="KW-0472">Membrane</keyword>
<dbReference type="GO" id="GO:0055085">
    <property type="term" value="P:transmembrane transport"/>
    <property type="evidence" value="ECO:0007669"/>
    <property type="project" value="InterPro"/>
</dbReference>
<evidence type="ECO:0000256" key="2">
    <source>
        <dbReference type="ARBA" id="ARBA00022448"/>
    </source>
</evidence>
<evidence type="ECO:0000256" key="3">
    <source>
        <dbReference type="ARBA" id="ARBA00022475"/>
    </source>
</evidence>
<keyword evidence="2 7" id="KW-0813">Transport</keyword>
<dbReference type="AlphaFoldDB" id="A0A089N7G8"/>
<dbReference type="GO" id="GO:0005886">
    <property type="term" value="C:plasma membrane"/>
    <property type="evidence" value="ECO:0007669"/>
    <property type="project" value="UniProtKB-SubCell"/>
</dbReference>
<reference evidence="9 10" key="1">
    <citation type="submission" date="2014-08" db="EMBL/GenBank/DDBJ databases">
        <title>Comparative genomics of the Paenibacillus odorifer group.</title>
        <authorList>
            <person name="den Bakker H.C."/>
            <person name="Tsai Y.-C."/>
            <person name="Martin N."/>
            <person name="Korlach J."/>
            <person name="Wiedmann M."/>
        </authorList>
    </citation>
    <scope>NUCLEOTIDE SEQUENCE [LARGE SCALE GENOMIC DNA]</scope>
    <source>
        <strain evidence="9 10">DSM 14472</strain>
    </source>
</reference>
<evidence type="ECO:0000259" key="8">
    <source>
        <dbReference type="PROSITE" id="PS50928"/>
    </source>
</evidence>
<organism evidence="9 10">
    <name type="scientific">Paenibacillus stellifer</name>
    <dbReference type="NCBI Taxonomy" id="169760"/>
    <lineage>
        <taxon>Bacteria</taxon>
        <taxon>Bacillati</taxon>
        <taxon>Bacillota</taxon>
        <taxon>Bacilli</taxon>
        <taxon>Bacillales</taxon>
        <taxon>Paenibacillaceae</taxon>
        <taxon>Paenibacillus</taxon>
    </lineage>
</organism>
<dbReference type="InterPro" id="IPR000515">
    <property type="entry name" value="MetI-like"/>
</dbReference>
<evidence type="ECO:0000256" key="5">
    <source>
        <dbReference type="ARBA" id="ARBA00022989"/>
    </source>
</evidence>
<dbReference type="PANTHER" id="PTHR30193">
    <property type="entry name" value="ABC TRANSPORTER PERMEASE PROTEIN"/>
    <property type="match status" value="1"/>
</dbReference>
<dbReference type="InterPro" id="IPR051393">
    <property type="entry name" value="ABC_transporter_permease"/>
</dbReference>
<dbReference type="KEGG" id="pste:PSTEL_18150"/>
<dbReference type="Pfam" id="PF00528">
    <property type="entry name" value="BPD_transp_1"/>
    <property type="match status" value="1"/>
</dbReference>
<dbReference type="PROSITE" id="PS50928">
    <property type="entry name" value="ABC_TM1"/>
    <property type="match status" value="1"/>
</dbReference>
<gene>
    <name evidence="9" type="ORF">PSTEL_18150</name>
</gene>
<comment type="subcellular location">
    <subcellularLocation>
        <location evidence="1 7">Cell membrane</location>
        <topology evidence="1 7">Multi-pass membrane protein</topology>
    </subcellularLocation>
</comment>
<feature type="transmembrane region" description="Helical" evidence="7">
    <location>
        <begin position="215"/>
        <end position="235"/>
    </location>
</feature>
<dbReference type="EMBL" id="CP009286">
    <property type="protein sequence ID" value="AIQ64744.1"/>
    <property type="molecule type" value="Genomic_DNA"/>
</dbReference>
<dbReference type="PANTHER" id="PTHR30193:SF37">
    <property type="entry name" value="INNER MEMBRANE ABC TRANSPORTER PERMEASE PROTEIN YCJO"/>
    <property type="match status" value="1"/>
</dbReference>
<feature type="transmembrane region" description="Helical" evidence="7">
    <location>
        <begin position="7"/>
        <end position="29"/>
    </location>
</feature>
<dbReference type="OrthoDB" id="9809173at2"/>
<proteinExistence type="inferred from homology"/>
<feature type="transmembrane region" description="Helical" evidence="7">
    <location>
        <begin position="71"/>
        <end position="93"/>
    </location>
</feature>
<feature type="transmembrane region" description="Helical" evidence="7">
    <location>
        <begin position="156"/>
        <end position="179"/>
    </location>
</feature>
<dbReference type="SUPFAM" id="SSF161098">
    <property type="entry name" value="MetI-like"/>
    <property type="match status" value="1"/>
</dbReference>